<keyword evidence="5" id="KW-0464">Manganese</keyword>
<keyword evidence="8" id="KW-1185">Reference proteome</keyword>
<dbReference type="RefSeq" id="WP_213944941.1">
    <property type="nucleotide sequence ID" value="NZ_JAHCMY010000003.1"/>
</dbReference>
<dbReference type="Gene3D" id="3.40.630.10">
    <property type="entry name" value="Zn peptidases"/>
    <property type="match status" value="1"/>
</dbReference>
<dbReference type="PROSITE" id="PS00631">
    <property type="entry name" value="CYTOSOL_AP"/>
    <property type="match status" value="1"/>
</dbReference>
<dbReference type="CDD" id="cd00433">
    <property type="entry name" value="Peptidase_M17"/>
    <property type="match status" value="1"/>
</dbReference>
<proteinExistence type="inferred from homology"/>
<evidence type="ECO:0000256" key="3">
    <source>
        <dbReference type="ARBA" id="ARBA00022670"/>
    </source>
</evidence>
<name>A0AAP2G4I0_9BACT</name>
<evidence type="ECO:0000259" key="6">
    <source>
        <dbReference type="PROSITE" id="PS00631"/>
    </source>
</evidence>
<dbReference type="Pfam" id="PF00883">
    <property type="entry name" value="Peptidase_M17"/>
    <property type="match status" value="1"/>
</dbReference>
<dbReference type="PANTHER" id="PTHR11963">
    <property type="entry name" value="LEUCINE AMINOPEPTIDASE-RELATED"/>
    <property type="match status" value="1"/>
</dbReference>
<dbReference type="InterPro" id="IPR011356">
    <property type="entry name" value="Leucine_aapep/pepB"/>
</dbReference>
<dbReference type="InterPro" id="IPR000819">
    <property type="entry name" value="Peptidase_M17_C"/>
</dbReference>
<dbReference type="Gene3D" id="3.40.220.10">
    <property type="entry name" value="Leucine Aminopeptidase, subunit E, domain 1"/>
    <property type="match status" value="1"/>
</dbReference>
<dbReference type="GO" id="GO:0005737">
    <property type="term" value="C:cytoplasm"/>
    <property type="evidence" value="ECO:0007669"/>
    <property type="project" value="InterPro"/>
</dbReference>
<dbReference type="GO" id="GO:0030145">
    <property type="term" value="F:manganese ion binding"/>
    <property type="evidence" value="ECO:0007669"/>
    <property type="project" value="InterPro"/>
</dbReference>
<dbReference type="GO" id="GO:0006508">
    <property type="term" value="P:proteolysis"/>
    <property type="evidence" value="ECO:0007669"/>
    <property type="project" value="UniProtKB-KW"/>
</dbReference>
<evidence type="ECO:0000256" key="5">
    <source>
        <dbReference type="ARBA" id="ARBA00023211"/>
    </source>
</evidence>
<dbReference type="GO" id="GO:0070006">
    <property type="term" value="F:metalloaminopeptidase activity"/>
    <property type="evidence" value="ECO:0007669"/>
    <property type="project" value="InterPro"/>
</dbReference>
<comment type="similarity">
    <text evidence="1">Belongs to the peptidase M17 family.</text>
</comment>
<evidence type="ECO:0000313" key="8">
    <source>
        <dbReference type="Proteomes" id="UP001319104"/>
    </source>
</evidence>
<evidence type="ECO:0000313" key="7">
    <source>
        <dbReference type="EMBL" id="MBS9524091.1"/>
    </source>
</evidence>
<evidence type="ECO:0000256" key="1">
    <source>
        <dbReference type="ARBA" id="ARBA00009528"/>
    </source>
</evidence>
<organism evidence="7 8">
    <name type="scientific">Litoribacter ruber</name>
    <dbReference type="NCBI Taxonomy" id="702568"/>
    <lineage>
        <taxon>Bacteria</taxon>
        <taxon>Pseudomonadati</taxon>
        <taxon>Bacteroidota</taxon>
        <taxon>Cytophagia</taxon>
        <taxon>Cytophagales</taxon>
        <taxon>Cyclobacteriaceae</taxon>
        <taxon>Litoribacter</taxon>
    </lineage>
</organism>
<keyword evidence="4" id="KW-0378">Hydrolase</keyword>
<keyword evidence="2 7" id="KW-0031">Aminopeptidase</keyword>
<accession>A0AAP2G4I0</accession>
<reference evidence="7 8" key="1">
    <citation type="submission" date="2021-05" db="EMBL/GenBank/DDBJ databases">
        <authorList>
            <person name="Zhang Z.D."/>
            <person name="Osman G."/>
        </authorList>
    </citation>
    <scope>NUCLEOTIDE SEQUENCE [LARGE SCALE GENOMIC DNA]</scope>
    <source>
        <strain evidence="7 8">KCTC 32217</strain>
    </source>
</reference>
<feature type="domain" description="Cytosol aminopeptidase" evidence="6">
    <location>
        <begin position="324"/>
        <end position="331"/>
    </location>
</feature>
<gene>
    <name evidence="7" type="ORF">KI659_08705</name>
</gene>
<dbReference type="SUPFAM" id="SSF53187">
    <property type="entry name" value="Zn-dependent exopeptidases"/>
    <property type="match status" value="1"/>
</dbReference>
<dbReference type="AlphaFoldDB" id="A0AAP2G4I0"/>
<protein>
    <submittedName>
        <fullName evidence="7">Leucyl aminopeptidase</fullName>
    </submittedName>
</protein>
<dbReference type="InterPro" id="IPR043472">
    <property type="entry name" value="Macro_dom-like"/>
</dbReference>
<keyword evidence="3" id="KW-0645">Protease</keyword>
<evidence type="ECO:0000256" key="4">
    <source>
        <dbReference type="ARBA" id="ARBA00022801"/>
    </source>
</evidence>
<comment type="caution">
    <text evidence="7">The sequence shown here is derived from an EMBL/GenBank/DDBJ whole genome shotgun (WGS) entry which is preliminary data.</text>
</comment>
<dbReference type="EMBL" id="JAHCMY010000003">
    <property type="protein sequence ID" value="MBS9524091.1"/>
    <property type="molecule type" value="Genomic_DNA"/>
</dbReference>
<dbReference type="Proteomes" id="UP001319104">
    <property type="component" value="Unassembled WGS sequence"/>
</dbReference>
<sequence>MLTAISLKKSLDNPTALQGVIYLSKEGDLEHYAFKEKEKAFLKDMLFSKNKEQLTFTNGTHQLLIFKQKESSSETYKAEYARRAGAKAWGFLKDLDAAVAYGLGENVSLAPFLEGCMLASYSFQKYKTEKKTFPSTLEVVANGLSQQEADFLQLSINATFVARTLVNEPAIFLTAPQLSEEIEALGKEYGFETEIFDETRIASLKMAGLLAVNAGSELPPTFSIMCHRPDKPINDKPIVLVGKGVVYDTGGLSLKPTANSMDLMKSDMAGAATVVGTMCAVAKLNLPIEVIGLIPATDNRPGYNAVTPGDVIEYPNGKTVEILNTDAEGRLILADALIFAQKYNPGLVIDVATLTGAAMAAIGKEGAVMMGTASQEWKSQLQQAGETTCERLVEFPIWEEYDEQLKSNIADITNLGGPTGGAITAGKFLQHFIDFEWIHLDIAGPAYSKSSDSYKPAGGSGFGVRLLTRFLSNYTQSTK</sequence>
<evidence type="ECO:0000256" key="2">
    <source>
        <dbReference type="ARBA" id="ARBA00022438"/>
    </source>
</evidence>
<dbReference type="SUPFAM" id="SSF52949">
    <property type="entry name" value="Macro domain-like"/>
    <property type="match status" value="1"/>
</dbReference>
<dbReference type="PRINTS" id="PR00481">
    <property type="entry name" value="LAMNOPPTDASE"/>
</dbReference>
<dbReference type="PANTHER" id="PTHR11963:SF23">
    <property type="entry name" value="CYTOSOL AMINOPEPTIDASE"/>
    <property type="match status" value="1"/>
</dbReference>